<evidence type="ECO:0000256" key="2">
    <source>
        <dbReference type="ARBA" id="ARBA00023315"/>
    </source>
</evidence>
<keyword evidence="1 5" id="KW-0808">Transferase</keyword>
<gene>
    <name evidence="5" type="ORF">SAMN06265355_106360</name>
</gene>
<dbReference type="Proteomes" id="UP000198420">
    <property type="component" value="Unassembled WGS sequence"/>
</dbReference>
<evidence type="ECO:0000313" key="6">
    <source>
        <dbReference type="Proteomes" id="UP000198420"/>
    </source>
</evidence>
<dbReference type="GO" id="GO:0003841">
    <property type="term" value="F:1-acylglycerol-3-phosphate O-acyltransferase activity"/>
    <property type="evidence" value="ECO:0007669"/>
    <property type="project" value="TreeGrafter"/>
</dbReference>
<dbReference type="PANTHER" id="PTHR10434:SF55">
    <property type="entry name" value="POSSIBLE ACYLTRANSFERASE"/>
    <property type="match status" value="1"/>
</dbReference>
<proteinExistence type="predicted"/>
<dbReference type="InterPro" id="IPR002123">
    <property type="entry name" value="Plipid/glycerol_acylTrfase"/>
</dbReference>
<reference evidence="6" key="1">
    <citation type="submission" date="2017-06" db="EMBL/GenBank/DDBJ databases">
        <authorList>
            <person name="Varghese N."/>
            <person name="Submissions S."/>
        </authorList>
    </citation>
    <scope>NUCLEOTIDE SEQUENCE [LARGE SCALE GENOMIC DNA]</scope>
    <source>
        <strain evidence="6">DSM 44485</strain>
    </source>
</reference>
<dbReference type="GO" id="GO:0005886">
    <property type="term" value="C:plasma membrane"/>
    <property type="evidence" value="ECO:0007669"/>
    <property type="project" value="TreeGrafter"/>
</dbReference>
<dbReference type="EMBL" id="FZNP01000006">
    <property type="protein sequence ID" value="SNR76496.1"/>
    <property type="molecule type" value="Genomic_DNA"/>
</dbReference>
<organism evidence="5 6">
    <name type="scientific">Actinomadura mexicana</name>
    <dbReference type="NCBI Taxonomy" id="134959"/>
    <lineage>
        <taxon>Bacteria</taxon>
        <taxon>Bacillati</taxon>
        <taxon>Actinomycetota</taxon>
        <taxon>Actinomycetes</taxon>
        <taxon>Streptosporangiales</taxon>
        <taxon>Thermomonosporaceae</taxon>
        <taxon>Actinomadura</taxon>
    </lineage>
</organism>
<keyword evidence="2 5" id="KW-0012">Acyltransferase</keyword>
<dbReference type="CDD" id="cd07989">
    <property type="entry name" value="LPLAT_AGPAT-like"/>
    <property type="match status" value="1"/>
</dbReference>
<feature type="region of interest" description="Disordered" evidence="3">
    <location>
        <begin position="297"/>
        <end position="324"/>
    </location>
</feature>
<evidence type="ECO:0000259" key="4">
    <source>
        <dbReference type="SMART" id="SM00563"/>
    </source>
</evidence>
<evidence type="ECO:0000256" key="1">
    <source>
        <dbReference type="ARBA" id="ARBA00022679"/>
    </source>
</evidence>
<protein>
    <submittedName>
        <fullName evidence="5">1-acyl-sn-glycerol-3-phosphate acyltransferases</fullName>
    </submittedName>
</protein>
<name>A0A238YZ35_9ACTN</name>
<dbReference type="Pfam" id="PF01553">
    <property type="entry name" value="Acyltransferase"/>
    <property type="match status" value="1"/>
</dbReference>
<dbReference type="SMART" id="SM00563">
    <property type="entry name" value="PlsC"/>
    <property type="match status" value="1"/>
</dbReference>
<evidence type="ECO:0000256" key="3">
    <source>
        <dbReference type="SAM" id="MobiDB-lite"/>
    </source>
</evidence>
<accession>A0A238YZ35</accession>
<sequence>MSGAKQGGAPSQEGPPGHRYSPGWRMLTIAILRPLLFGLLGRDWRGRGNVPKKGGVIIAANHISESDPLALAHFVYESGRYPVYLAKSTLFDVRFFGAVLRGTGQIPVYRDSADAALALRDAEKALLAGECLMFYPEGSCTRDPELWPMTGQTGAARMALKTGAKVVPVASWGAHELMPYRKGEQKGLAGSLKKGVHPLPRKKMKVIAGPPVDLSRYAGLPLDRETLRAATDDIMAAITALLGELRGEEPPAVPFDHHKVLEERRRAAEADAAGATADAVAGLAADAVADGVADAAGGAVPEQAGPAGPESAGWRAAEPKAADS</sequence>
<dbReference type="GO" id="GO:0006654">
    <property type="term" value="P:phosphatidic acid biosynthetic process"/>
    <property type="evidence" value="ECO:0007669"/>
    <property type="project" value="TreeGrafter"/>
</dbReference>
<feature type="domain" description="Phospholipid/glycerol acyltransferase" evidence="4">
    <location>
        <begin position="56"/>
        <end position="174"/>
    </location>
</feature>
<dbReference type="RefSeq" id="WP_089312921.1">
    <property type="nucleotide sequence ID" value="NZ_FZNP01000006.1"/>
</dbReference>
<dbReference type="AlphaFoldDB" id="A0A238YZ35"/>
<dbReference type="SUPFAM" id="SSF69593">
    <property type="entry name" value="Glycerol-3-phosphate (1)-acyltransferase"/>
    <property type="match status" value="1"/>
</dbReference>
<dbReference type="PANTHER" id="PTHR10434">
    <property type="entry name" value="1-ACYL-SN-GLYCEROL-3-PHOSPHATE ACYLTRANSFERASE"/>
    <property type="match status" value="1"/>
</dbReference>
<keyword evidence="6" id="KW-1185">Reference proteome</keyword>
<evidence type="ECO:0000313" key="5">
    <source>
        <dbReference type="EMBL" id="SNR76496.1"/>
    </source>
</evidence>
<dbReference type="OrthoDB" id="9806008at2"/>